<organism evidence="2 3">
    <name type="scientific">Polytolypa hystricis (strain UAMH7299)</name>
    <dbReference type="NCBI Taxonomy" id="1447883"/>
    <lineage>
        <taxon>Eukaryota</taxon>
        <taxon>Fungi</taxon>
        <taxon>Dikarya</taxon>
        <taxon>Ascomycota</taxon>
        <taxon>Pezizomycotina</taxon>
        <taxon>Eurotiomycetes</taxon>
        <taxon>Eurotiomycetidae</taxon>
        <taxon>Onygenales</taxon>
        <taxon>Onygenales incertae sedis</taxon>
        <taxon>Polytolypa</taxon>
    </lineage>
</organism>
<keyword evidence="3" id="KW-1185">Reference proteome</keyword>
<reference evidence="2 3" key="1">
    <citation type="submission" date="2017-10" db="EMBL/GenBank/DDBJ databases">
        <title>Comparative genomics in systemic dimorphic fungi from Ajellomycetaceae.</title>
        <authorList>
            <person name="Munoz J.F."/>
            <person name="Mcewen J.G."/>
            <person name="Clay O.K."/>
            <person name="Cuomo C.A."/>
        </authorList>
    </citation>
    <scope>NUCLEOTIDE SEQUENCE [LARGE SCALE GENOMIC DNA]</scope>
    <source>
        <strain evidence="2 3">UAMH7299</strain>
    </source>
</reference>
<feature type="compositionally biased region" description="Polar residues" evidence="1">
    <location>
        <begin position="317"/>
        <end position="334"/>
    </location>
</feature>
<evidence type="ECO:0000256" key="1">
    <source>
        <dbReference type="SAM" id="MobiDB-lite"/>
    </source>
</evidence>
<dbReference type="AlphaFoldDB" id="A0A2B7YKS1"/>
<dbReference type="Proteomes" id="UP000224634">
    <property type="component" value="Unassembled WGS sequence"/>
</dbReference>
<feature type="region of interest" description="Disordered" evidence="1">
    <location>
        <begin position="412"/>
        <end position="481"/>
    </location>
</feature>
<feature type="region of interest" description="Disordered" evidence="1">
    <location>
        <begin position="267"/>
        <end position="291"/>
    </location>
</feature>
<accession>A0A2B7YKS1</accession>
<protein>
    <submittedName>
        <fullName evidence="2">Uncharacterized protein</fullName>
    </submittedName>
</protein>
<name>A0A2B7YKS1_POLH7</name>
<sequence length="481" mass="55312">MPKLKKHSLLDQLSASDIKIFVGVLHFDIREINPAALRETGKRLKKALEVEKKVREHREEVRIRISRLPSHLSRNKWIGIFQARRLCDVHQPLNGGIVHCVYKLLKEEVGTHLNNIDKPSLKLTKHQRNIIIGLREIRTLWVGKDWFRAKYGRNVRKQWSRRQKDGCEACILARMSLQDDALTNLRSALLGRTGTHDDAPPLLRWVEAWMDLHPGRHEKMWRASGDDSFALRALWGRLAESKARAKSRADKGKAADRRAEKLSKWPLTLLPMPPSNKERRGTEELAKEEERQSEILDEVLAMYGSSDDEKRLPVVSYNNSSHQHSKRAPSTTLRDNMPAHHDDLPSGYPNQNAPELNPRYSASIYSRAASRRWTEKRGHSRLADAFRHTRTMKDSVELAAEYQEEMMGKDCLTEWPERSESPSSTYSRESKVKSMKLKSGARVERSESPPSLYVKGWKVKSTRSKTPPSEAGVTTWSQTYK</sequence>
<evidence type="ECO:0000313" key="3">
    <source>
        <dbReference type="Proteomes" id="UP000224634"/>
    </source>
</evidence>
<feature type="region of interest" description="Disordered" evidence="1">
    <location>
        <begin position="317"/>
        <end position="357"/>
    </location>
</feature>
<proteinExistence type="predicted"/>
<feature type="compositionally biased region" description="Basic and acidic residues" evidence="1">
    <location>
        <begin position="276"/>
        <end position="291"/>
    </location>
</feature>
<dbReference type="OrthoDB" id="3786931at2759"/>
<dbReference type="STRING" id="1447883.A0A2B7YKS1"/>
<dbReference type="EMBL" id="PDNA01000035">
    <property type="protein sequence ID" value="PGH21442.1"/>
    <property type="molecule type" value="Genomic_DNA"/>
</dbReference>
<feature type="compositionally biased region" description="Polar residues" evidence="1">
    <location>
        <begin position="464"/>
        <end position="481"/>
    </location>
</feature>
<gene>
    <name evidence="2" type="ORF">AJ80_03233</name>
</gene>
<evidence type="ECO:0000313" key="2">
    <source>
        <dbReference type="EMBL" id="PGH21442.1"/>
    </source>
</evidence>
<comment type="caution">
    <text evidence="2">The sequence shown here is derived from an EMBL/GenBank/DDBJ whole genome shotgun (WGS) entry which is preliminary data.</text>
</comment>